<name>A0A8S5LLR4_9CAUD</name>
<dbReference type="EMBL" id="BK015870">
    <property type="protein sequence ID" value="DAD70784.1"/>
    <property type="molecule type" value="Genomic_DNA"/>
</dbReference>
<accession>A0A8S5LLR4</accession>
<protein>
    <submittedName>
        <fullName evidence="2">Uncharacterized protein</fullName>
    </submittedName>
</protein>
<evidence type="ECO:0000313" key="2">
    <source>
        <dbReference type="EMBL" id="DAD70784.1"/>
    </source>
</evidence>
<proteinExistence type="predicted"/>
<reference evidence="2" key="1">
    <citation type="journal article" date="2021" name="Proc. Natl. Acad. Sci. U.S.A.">
        <title>A Catalog of Tens of Thousands of Viruses from Human Metagenomes Reveals Hidden Associations with Chronic Diseases.</title>
        <authorList>
            <person name="Tisza M.J."/>
            <person name="Buck C.B."/>
        </authorList>
    </citation>
    <scope>NUCLEOTIDE SEQUENCE</scope>
    <source>
        <strain evidence="2">CtKcB20</strain>
    </source>
</reference>
<keyword evidence="1" id="KW-1133">Transmembrane helix</keyword>
<keyword evidence="1" id="KW-0812">Transmembrane</keyword>
<feature type="transmembrane region" description="Helical" evidence="1">
    <location>
        <begin position="53"/>
        <end position="70"/>
    </location>
</feature>
<sequence>MMRLSYKEKWRKSEMARTLVIYCVRAITLVSIWAVGVKTYAVIKWGATDISDVLIFVATAFGGELLLLALKRIFAKRNEDSMQEDEETVG</sequence>
<feature type="transmembrane region" description="Helical" evidence="1">
    <location>
        <begin position="20"/>
        <end position="41"/>
    </location>
</feature>
<organism evidence="2">
    <name type="scientific">Siphoviridae sp. ctKcB20</name>
    <dbReference type="NCBI Taxonomy" id="2827568"/>
    <lineage>
        <taxon>Viruses</taxon>
        <taxon>Duplodnaviria</taxon>
        <taxon>Heunggongvirae</taxon>
        <taxon>Uroviricota</taxon>
        <taxon>Caudoviricetes</taxon>
    </lineage>
</organism>
<evidence type="ECO:0000256" key="1">
    <source>
        <dbReference type="SAM" id="Phobius"/>
    </source>
</evidence>
<keyword evidence="1" id="KW-0472">Membrane</keyword>